<protein>
    <recommendedName>
        <fullName evidence="3">Three-Cys-motif partner protein TcmP</fullName>
    </recommendedName>
</protein>
<dbReference type="Proteomes" id="UP000027093">
    <property type="component" value="Chromosome"/>
</dbReference>
<organism evidence="1 2">
    <name type="scientific">Nitrososphaera viennensis EN76</name>
    <dbReference type="NCBI Taxonomy" id="926571"/>
    <lineage>
        <taxon>Archaea</taxon>
        <taxon>Nitrososphaerota</taxon>
        <taxon>Nitrososphaeria</taxon>
        <taxon>Nitrososphaerales</taxon>
        <taxon>Nitrososphaeraceae</taxon>
        <taxon>Nitrososphaera</taxon>
    </lineage>
</organism>
<evidence type="ECO:0000313" key="2">
    <source>
        <dbReference type="Proteomes" id="UP000027093"/>
    </source>
</evidence>
<dbReference type="InterPro" id="IPR031009">
    <property type="entry name" value="Tcm_partner"/>
</dbReference>
<dbReference type="HOGENOM" id="CLU_884594_0_0_2"/>
<sequence>MSARNNTRSGGKSPSRKPKTYLDWWIERLEELHGFEDEAKQLYGTTKQAMPADSWAILKLAFLGNYVDMYTSIVKSRIGRMYYLETNAGCGLNKIEDVDNAIVFGSPMVAMKKARKAFDGYVLVEKEKSYCEALQKLMPSAHIINGDVNSDINNPGGHGLRHALSLVPRNTPILAFVDPYGMDVRWRTLELLLDAWSDVIINFQSVQRVVGSVDYNVKYASTLTDFFGTNAWQQCRTNGEFLELYMSQIRQHKDVVIPIKIQGRGGYYYHLIVAVKKTRGPQDWIEFIHRTKDSVERADANDVEKFMNVFAKKQGTLDDLFKGSS</sequence>
<dbReference type="KEGG" id="nvn:NVIE_009180"/>
<reference evidence="1 2" key="1">
    <citation type="journal article" date="2014" name="Int. J. Syst. Evol. Microbiol.">
        <title>Nitrososphaera viennensis gen. nov., sp. nov., an aerobic and mesophilic, ammonia-oxidizing archaeon from soil and a member of the archaeal phylum Thaumarchaeota.</title>
        <authorList>
            <person name="Stieglmeier M."/>
            <person name="Klingl A."/>
            <person name="Alves R.J."/>
            <person name="Rittmann S.K."/>
            <person name="Melcher M."/>
            <person name="Leisch N."/>
            <person name="Schleper C."/>
        </authorList>
    </citation>
    <scope>NUCLEOTIDE SEQUENCE [LARGE SCALE GENOMIC DNA]</scope>
    <source>
        <strain evidence="1">EN76</strain>
    </source>
</reference>
<evidence type="ECO:0000313" key="1">
    <source>
        <dbReference type="EMBL" id="AIC15143.1"/>
    </source>
</evidence>
<dbReference type="AlphaFoldDB" id="A0A060HHV9"/>
<accession>A0A060HHV9</accession>
<evidence type="ECO:0008006" key="3">
    <source>
        <dbReference type="Google" id="ProtNLM"/>
    </source>
</evidence>
<dbReference type="NCBIfam" id="TIGR04474">
    <property type="entry name" value="tcm_partner"/>
    <property type="match status" value="1"/>
</dbReference>
<gene>
    <name evidence="1" type="ORF">NVIE_009180</name>
</gene>
<dbReference type="EMBL" id="CP007536">
    <property type="protein sequence ID" value="AIC15143.1"/>
    <property type="molecule type" value="Genomic_DNA"/>
</dbReference>
<name>A0A060HHV9_9ARCH</name>
<keyword evidence="2" id="KW-1185">Reference proteome</keyword>
<proteinExistence type="predicted"/>